<protein>
    <submittedName>
        <fullName evidence="2">Jg23334 protein</fullName>
    </submittedName>
</protein>
<dbReference type="EMBL" id="CAKXAJ010023289">
    <property type="protein sequence ID" value="CAH2227618.1"/>
    <property type="molecule type" value="Genomic_DNA"/>
</dbReference>
<feature type="region of interest" description="Disordered" evidence="1">
    <location>
        <begin position="47"/>
        <end position="71"/>
    </location>
</feature>
<accession>A0A8S4QZ59</accession>
<reference evidence="2" key="1">
    <citation type="submission" date="2022-03" db="EMBL/GenBank/DDBJ databases">
        <authorList>
            <person name="Lindestad O."/>
        </authorList>
    </citation>
    <scope>NUCLEOTIDE SEQUENCE</scope>
</reference>
<keyword evidence="3" id="KW-1185">Reference proteome</keyword>
<evidence type="ECO:0000313" key="2">
    <source>
        <dbReference type="EMBL" id="CAH2227618.1"/>
    </source>
</evidence>
<sequence>MRSRIKRACLGDVYSLLIRGTPDRHSISLRYELGTRKQNALYESMGHQLRNGTDPYDALQFDGTKGENGTS</sequence>
<evidence type="ECO:0000313" key="3">
    <source>
        <dbReference type="Proteomes" id="UP000838756"/>
    </source>
</evidence>
<organism evidence="2 3">
    <name type="scientific">Pararge aegeria aegeria</name>
    <dbReference type="NCBI Taxonomy" id="348720"/>
    <lineage>
        <taxon>Eukaryota</taxon>
        <taxon>Metazoa</taxon>
        <taxon>Ecdysozoa</taxon>
        <taxon>Arthropoda</taxon>
        <taxon>Hexapoda</taxon>
        <taxon>Insecta</taxon>
        <taxon>Pterygota</taxon>
        <taxon>Neoptera</taxon>
        <taxon>Endopterygota</taxon>
        <taxon>Lepidoptera</taxon>
        <taxon>Glossata</taxon>
        <taxon>Ditrysia</taxon>
        <taxon>Papilionoidea</taxon>
        <taxon>Nymphalidae</taxon>
        <taxon>Satyrinae</taxon>
        <taxon>Satyrini</taxon>
        <taxon>Parargina</taxon>
        <taxon>Pararge</taxon>
    </lineage>
</organism>
<name>A0A8S4QZ59_9NEOP</name>
<gene>
    <name evidence="2" type="primary">jg23334</name>
    <name evidence="2" type="ORF">PAEG_LOCUS7996</name>
</gene>
<dbReference type="AlphaFoldDB" id="A0A8S4QZ59"/>
<comment type="caution">
    <text evidence="2">The sequence shown here is derived from an EMBL/GenBank/DDBJ whole genome shotgun (WGS) entry which is preliminary data.</text>
</comment>
<evidence type="ECO:0000256" key="1">
    <source>
        <dbReference type="SAM" id="MobiDB-lite"/>
    </source>
</evidence>
<dbReference type="Proteomes" id="UP000838756">
    <property type="component" value="Unassembled WGS sequence"/>
</dbReference>
<proteinExistence type="predicted"/>